<dbReference type="Proteomes" id="UP000027361">
    <property type="component" value="Unassembled WGS sequence"/>
</dbReference>
<protein>
    <recommendedName>
        <fullName evidence="6">Vesicle tethering protein Uso1/P115-like head domain-containing protein</fullName>
    </recommendedName>
</protein>
<dbReference type="HOGENOM" id="CLU_006318_1_0_1"/>
<dbReference type="STRING" id="1037660.A0A066VL97"/>
<dbReference type="PANTHER" id="PTHR10013:SF0">
    <property type="entry name" value="GENERAL VESICULAR TRANSPORT FACTOR P115"/>
    <property type="match status" value="1"/>
</dbReference>
<proteinExistence type="predicted"/>
<evidence type="ECO:0000256" key="4">
    <source>
        <dbReference type="SAM" id="Coils"/>
    </source>
</evidence>
<reference evidence="7 8" key="1">
    <citation type="submission" date="2014-05" db="EMBL/GenBank/DDBJ databases">
        <title>Draft genome sequence of a rare smut relative, Tilletiaria anomala UBC 951.</title>
        <authorList>
            <consortium name="DOE Joint Genome Institute"/>
            <person name="Toome M."/>
            <person name="Kuo A."/>
            <person name="Henrissat B."/>
            <person name="Lipzen A."/>
            <person name="Tritt A."/>
            <person name="Yoshinaga Y."/>
            <person name="Zane M."/>
            <person name="Barry K."/>
            <person name="Grigoriev I.V."/>
            <person name="Spatafora J.W."/>
            <person name="Aimea M.C."/>
        </authorList>
    </citation>
    <scope>NUCLEOTIDE SEQUENCE [LARGE SCALE GENOMIC DNA]</scope>
    <source>
        <strain evidence="7 8">UBC 951</strain>
    </source>
</reference>
<keyword evidence="8" id="KW-1185">Reference proteome</keyword>
<feature type="coiled-coil region" evidence="4">
    <location>
        <begin position="935"/>
        <end position="1072"/>
    </location>
</feature>
<feature type="region of interest" description="Disordered" evidence="5">
    <location>
        <begin position="36"/>
        <end position="55"/>
    </location>
</feature>
<gene>
    <name evidence="7" type="ORF">K437DRAFT_258431</name>
</gene>
<dbReference type="OMA" id="GQETFCN"/>
<dbReference type="EMBL" id="JMSN01000084">
    <property type="protein sequence ID" value="KDN41073.1"/>
    <property type="molecule type" value="Genomic_DNA"/>
</dbReference>
<keyword evidence="2" id="KW-0333">Golgi apparatus</keyword>
<comment type="subcellular location">
    <subcellularLocation>
        <location evidence="1">Golgi apparatus</location>
    </subcellularLocation>
</comment>
<dbReference type="GO" id="GO:0048280">
    <property type="term" value="P:vesicle fusion with Golgi apparatus"/>
    <property type="evidence" value="ECO:0007669"/>
    <property type="project" value="InterPro"/>
</dbReference>
<sequence length="1154" mass="124524">MLTTANWLGQKYSQLNKAGQVASVAGTVQVLAEKLKSGSSNNRSATEEAASTTAEDRRAAILSLKGISRDHPKQVADHALGPILDVLIDEAAKPPGQADEECMRALVEMCITLCDAMPASSEAVAAKPRTRQQPSHSLQSSDIFLEKPEPLQALLPLLSSKRAFYTRFASLQLLGTLLRNRASRVQEHVLVAPGGCGAILECIAESTSGPGGMSGSSSGARSGSSAEIIRNEALLLLPHLVHGNPDIQKLVAFEGAFEKLLDVVAQEGRIEGGVVVQDALEGLEALLRYNVSNQNYFRETMSVPMLAPLLFFPPPPPPLYHGDAPSRQAEQEHAPQLEGFAFQEWDEQKVLNARLVIGIAGLLVSGQGDGKRNNQNALLQSGMTRCLVELALASTAPVLLKSQALHVLSSMLSASRTTQEMFSNLLVCPILALEQSTDARPPHLTPQGDADAHLENGQHAGAAAAGFVVSPAEDAAGAPAPPIPAPALTYTRLPARPAVLTLIGTALSGPSMLEAGYAHAQLGMRTAALSAFESLVADNVDARLAIIGSMMPAAGESDADLPVTAGGLLLDAFKALPSSSEVVADTEGEGKRFDPYKYLIASMLFTSLVKGSESAKKLARNIAFDHEGRVSSRDLKEGEDPDEDDPRSSLIQTIMGNFTQAIREQADAIRKDRSATAAGGLASGLSLAAGWTRVLVGYLVCLGSWLWDSPASVRDFLFESANMQVLIQPVAQSSGIDPLIQSLSTFVLGVLYEFNTEPGELKRETMHPILHSRIGADNFGVRLLRLRDDPRFRAVGPDVLERVGDAPEATAENQQDGLWLNWGFVEFWKNNFLLVQKSILVEPSSTSASSATASTELLDARRQLDTLRDQVANRTREVQHLAQNLEQTQKEKEEQRAKYETEIAAAAAASQASADSLTALQAELSAAHNGHEVALSEANKSREALNAELDAVREMLSAAESKNSELEKWANEAEEAMRRLKEKVAAQAQMDMQGGAEKEKEERAKMDALEEQIKELKRKLEEGQACVQAVEKEASANIEALEEQIKELKRKVEEGQARVQAVEKEKDEVVQRAKEEAALAASAGMEENKAAAVDESPSVDVRRLQELEKENEDLLVLLEELSTKRKVDKARMRENDLEVSDDDDDDDDDDDQEG</sequence>
<evidence type="ECO:0000256" key="3">
    <source>
        <dbReference type="ARBA" id="ARBA00023054"/>
    </source>
</evidence>
<accession>A0A066VL97</accession>
<evidence type="ECO:0000256" key="5">
    <source>
        <dbReference type="SAM" id="MobiDB-lite"/>
    </source>
</evidence>
<evidence type="ECO:0000256" key="1">
    <source>
        <dbReference type="ARBA" id="ARBA00004555"/>
    </source>
</evidence>
<dbReference type="GO" id="GO:0006888">
    <property type="term" value="P:endoplasmic reticulum to Golgi vesicle-mediated transport"/>
    <property type="evidence" value="ECO:0007669"/>
    <property type="project" value="TreeGrafter"/>
</dbReference>
<keyword evidence="3 4" id="KW-0175">Coiled coil</keyword>
<dbReference type="GO" id="GO:0000139">
    <property type="term" value="C:Golgi membrane"/>
    <property type="evidence" value="ECO:0007669"/>
    <property type="project" value="InterPro"/>
</dbReference>
<name>A0A066VL97_TILAU</name>
<dbReference type="Pfam" id="PF04869">
    <property type="entry name" value="Uso1_p115_head"/>
    <property type="match status" value="1"/>
</dbReference>
<dbReference type="GO" id="GO:0048211">
    <property type="term" value="P:Golgi vesicle docking"/>
    <property type="evidence" value="ECO:0007669"/>
    <property type="project" value="TreeGrafter"/>
</dbReference>
<feature type="compositionally biased region" description="Basic and acidic residues" evidence="5">
    <location>
        <begin position="1127"/>
        <end position="1136"/>
    </location>
</feature>
<feature type="domain" description="Vesicle tethering protein Uso1/P115-like head" evidence="6">
    <location>
        <begin position="522"/>
        <end position="839"/>
    </location>
</feature>
<dbReference type="InterPro" id="IPR024095">
    <property type="entry name" value="Vesicle_P115"/>
</dbReference>
<dbReference type="GeneID" id="25264982"/>
<dbReference type="AlphaFoldDB" id="A0A066VL97"/>
<dbReference type="InParanoid" id="A0A066VL97"/>
<evidence type="ECO:0000256" key="2">
    <source>
        <dbReference type="ARBA" id="ARBA00023034"/>
    </source>
</evidence>
<dbReference type="InterPro" id="IPR011989">
    <property type="entry name" value="ARM-like"/>
</dbReference>
<dbReference type="GO" id="GO:0005783">
    <property type="term" value="C:endoplasmic reticulum"/>
    <property type="evidence" value="ECO:0007669"/>
    <property type="project" value="TreeGrafter"/>
</dbReference>
<dbReference type="OrthoDB" id="198977at2759"/>
<dbReference type="InterPro" id="IPR006953">
    <property type="entry name" value="Vesicle_Uso1_P115_head"/>
</dbReference>
<dbReference type="FunCoup" id="A0A066VL97">
    <property type="interactions" value="383"/>
</dbReference>
<evidence type="ECO:0000259" key="6">
    <source>
        <dbReference type="Pfam" id="PF04869"/>
    </source>
</evidence>
<dbReference type="RefSeq" id="XP_013241589.1">
    <property type="nucleotide sequence ID" value="XM_013386135.1"/>
</dbReference>
<feature type="region of interest" description="Disordered" evidence="5">
    <location>
        <begin position="1127"/>
        <end position="1154"/>
    </location>
</feature>
<feature type="coiled-coil region" evidence="4">
    <location>
        <begin position="850"/>
        <end position="909"/>
    </location>
</feature>
<organism evidence="7 8">
    <name type="scientific">Tilletiaria anomala (strain ATCC 24038 / CBS 436.72 / UBC 951)</name>
    <dbReference type="NCBI Taxonomy" id="1037660"/>
    <lineage>
        <taxon>Eukaryota</taxon>
        <taxon>Fungi</taxon>
        <taxon>Dikarya</taxon>
        <taxon>Basidiomycota</taxon>
        <taxon>Ustilaginomycotina</taxon>
        <taxon>Exobasidiomycetes</taxon>
        <taxon>Georgefischeriales</taxon>
        <taxon>Tilletiariaceae</taxon>
        <taxon>Tilletiaria</taxon>
    </lineage>
</organism>
<comment type="caution">
    <text evidence="7">The sequence shown here is derived from an EMBL/GenBank/DDBJ whole genome shotgun (WGS) entry which is preliminary data.</text>
</comment>
<feature type="compositionally biased region" description="Acidic residues" evidence="5">
    <location>
        <begin position="1137"/>
        <end position="1154"/>
    </location>
</feature>
<dbReference type="Gene3D" id="1.25.10.10">
    <property type="entry name" value="Leucine-rich Repeat Variant"/>
    <property type="match status" value="1"/>
</dbReference>
<dbReference type="SUPFAM" id="SSF48371">
    <property type="entry name" value="ARM repeat"/>
    <property type="match status" value="1"/>
</dbReference>
<dbReference type="GO" id="GO:0005795">
    <property type="term" value="C:Golgi stack"/>
    <property type="evidence" value="ECO:0007669"/>
    <property type="project" value="TreeGrafter"/>
</dbReference>
<dbReference type="GO" id="GO:0006886">
    <property type="term" value="P:intracellular protein transport"/>
    <property type="evidence" value="ECO:0007669"/>
    <property type="project" value="InterPro"/>
</dbReference>
<evidence type="ECO:0000313" key="8">
    <source>
        <dbReference type="Proteomes" id="UP000027361"/>
    </source>
</evidence>
<dbReference type="InterPro" id="IPR016024">
    <property type="entry name" value="ARM-type_fold"/>
</dbReference>
<evidence type="ECO:0000313" key="7">
    <source>
        <dbReference type="EMBL" id="KDN41073.1"/>
    </source>
</evidence>
<dbReference type="PANTHER" id="PTHR10013">
    <property type="entry name" value="GENERAL VESICULAR TRANSPORT FACTOR P115"/>
    <property type="match status" value="1"/>
</dbReference>
<feature type="compositionally biased region" description="Low complexity" evidence="5">
    <location>
        <begin position="43"/>
        <end position="53"/>
    </location>
</feature>
<dbReference type="GO" id="GO:0012507">
    <property type="term" value="C:ER to Golgi transport vesicle membrane"/>
    <property type="evidence" value="ECO:0007669"/>
    <property type="project" value="TreeGrafter"/>
</dbReference>